<evidence type="ECO:0000256" key="1">
    <source>
        <dbReference type="SAM" id="MobiDB-lite"/>
    </source>
</evidence>
<evidence type="ECO:0000313" key="2">
    <source>
        <dbReference type="EMBL" id="MBW0465121.1"/>
    </source>
</evidence>
<dbReference type="Proteomes" id="UP000765509">
    <property type="component" value="Unassembled WGS sequence"/>
</dbReference>
<feature type="compositionally biased region" description="Polar residues" evidence="1">
    <location>
        <begin position="116"/>
        <end position="126"/>
    </location>
</feature>
<gene>
    <name evidence="2" type="ORF">O181_004836</name>
</gene>
<dbReference type="EMBL" id="AVOT02000960">
    <property type="protein sequence ID" value="MBW0465121.1"/>
    <property type="molecule type" value="Genomic_DNA"/>
</dbReference>
<evidence type="ECO:0000313" key="3">
    <source>
        <dbReference type="Proteomes" id="UP000765509"/>
    </source>
</evidence>
<organism evidence="2 3">
    <name type="scientific">Austropuccinia psidii MF-1</name>
    <dbReference type="NCBI Taxonomy" id="1389203"/>
    <lineage>
        <taxon>Eukaryota</taxon>
        <taxon>Fungi</taxon>
        <taxon>Dikarya</taxon>
        <taxon>Basidiomycota</taxon>
        <taxon>Pucciniomycotina</taxon>
        <taxon>Pucciniomycetes</taxon>
        <taxon>Pucciniales</taxon>
        <taxon>Sphaerophragmiaceae</taxon>
        <taxon>Austropuccinia</taxon>
    </lineage>
</organism>
<feature type="region of interest" description="Disordered" evidence="1">
    <location>
        <begin position="38"/>
        <end position="126"/>
    </location>
</feature>
<dbReference type="AlphaFoldDB" id="A0A9Q3BGA8"/>
<proteinExistence type="predicted"/>
<protein>
    <submittedName>
        <fullName evidence="2">Uncharacterized protein</fullName>
    </submittedName>
</protein>
<keyword evidence="3" id="KW-1185">Reference proteome</keyword>
<accession>A0A9Q3BGA8</accession>
<sequence>MVITKGWNPNKQFKLLEEREARIRENDATVQAIEEQLNQTKPTLVPSGPQGVDQPNSPVASHHSGNRRSVGKSHHYSQPQVVFRGRQGYKGKKDFFQPQAERVRPNDGEAVGFGEISTQEPETVVNTSRISSPINRNLPPLRMNTVLSHLRVT</sequence>
<feature type="compositionally biased region" description="Basic residues" evidence="1">
    <location>
        <begin position="64"/>
        <end position="75"/>
    </location>
</feature>
<name>A0A9Q3BGA8_9BASI</name>
<reference evidence="2" key="1">
    <citation type="submission" date="2021-03" db="EMBL/GenBank/DDBJ databases">
        <title>Draft genome sequence of rust myrtle Austropuccinia psidii MF-1, a brazilian biotype.</title>
        <authorList>
            <person name="Quecine M.C."/>
            <person name="Pachon D.M.R."/>
            <person name="Bonatelli M.L."/>
            <person name="Correr F.H."/>
            <person name="Franceschini L.M."/>
            <person name="Leite T.F."/>
            <person name="Margarido G.R.A."/>
            <person name="Almeida C.A."/>
            <person name="Ferrarezi J.A."/>
            <person name="Labate C.A."/>
        </authorList>
    </citation>
    <scope>NUCLEOTIDE SEQUENCE</scope>
    <source>
        <strain evidence="2">MF-1</strain>
    </source>
</reference>
<comment type="caution">
    <text evidence="2">The sequence shown here is derived from an EMBL/GenBank/DDBJ whole genome shotgun (WGS) entry which is preliminary data.</text>
</comment>
<feature type="compositionally biased region" description="Basic and acidic residues" evidence="1">
    <location>
        <begin position="91"/>
        <end position="107"/>
    </location>
</feature>